<dbReference type="Proteomes" id="UP000322899">
    <property type="component" value="Unassembled WGS sequence"/>
</dbReference>
<name>A0A5A8DTT8_CAFRO</name>
<dbReference type="PANTHER" id="PTHR13049:SF2">
    <property type="entry name" value="COILED-COIL DOMAIN-CONTAINING PROTEIN 25"/>
    <property type="match status" value="1"/>
</dbReference>
<comment type="caution">
    <text evidence="5">The sequence shown here is derived from an EMBL/GenBank/DDBJ whole genome shotgun (WGS) entry which is preliminary data.</text>
</comment>
<evidence type="ECO:0000256" key="2">
    <source>
        <dbReference type="SAM" id="MobiDB-lite"/>
    </source>
</evidence>
<sequence>MVFFFSTSDGLTVYMGRDKFENEELIKHMWPEDVWFHVDDLSSAHVYLRLPLGKGIDDIPETALAECCQLVKANSIEGSKRSSVRIVYTPWQNLKKVDRHDVGTVTFHKMSKCKYVKNVSKDREMLRRINKTKEEPTIDLAKAKARRDEEERLRLKAEHKAAAKERARTEKEEREAAKREADDRAYKSLFKDHDRGAAAAAASSRGKRGGAAAAAAADDDFFGDEDAPAAAAAGDDSDDEEAAAAALAGLM</sequence>
<organism evidence="5 8">
    <name type="scientific">Cafeteria roenbergensis</name>
    <name type="common">Marine flagellate</name>
    <dbReference type="NCBI Taxonomy" id="33653"/>
    <lineage>
        <taxon>Eukaryota</taxon>
        <taxon>Sar</taxon>
        <taxon>Stramenopiles</taxon>
        <taxon>Bigyra</taxon>
        <taxon>Opalozoa</taxon>
        <taxon>Bicosoecida</taxon>
        <taxon>Cafeteriaceae</taxon>
        <taxon>Cafeteria</taxon>
    </lineage>
</organism>
<feature type="region of interest" description="Disordered" evidence="2">
    <location>
        <begin position="143"/>
        <end position="251"/>
    </location>
</feature>
<dbReference type="OrthoDB" id="200398at2759"/>
<dbReference type="EMBL" id="VLTL01000026">
    <property type="protein sequence ID" value="KAA0168803.1"/>
    <property type="molecule type" value="Genomic_DNA"/>
</dbReference>
<evidence type="ECO:0000259" key="3">
    <source>
        <dbReference type="Pfam" id="PF05670"/>
    </source>
</evidence>
<evidence type="ECO:0000313" key="7">
    <source>
        <dbReference type="Proteomes" id="UP000322899"/>
    </source>
</evidence>
<evidence type="ECO:0000256" key="1">
    <source>
        <dbReference type="ARBA" id="ARBA00008998"/>
    </source>
</evidence>
<dbReference type="EMBL" id="VLTO01000014">
    <property type="protein sequence ID" value="KAA0175379.1"/>
    <property type="molecule type" value="Genomic_DNA"/>
</dbReference>
<dbReference type="EMBL" id="VLTM01000006">
    <property type="protein sequence ID" value="KAA0167198.1"/>
    <property type="molecule type" value="Genomic_DNA"/>
</dbReference>
<dbReference type="AlphaFoldDB" id="A0A5A8DTT8"/>
<feature type="compositionally biased region" description="Low complexity" evidence="2">
    <location>
        <begin position="197"/>
        <end position="216"/>
    </location>
</feature>
<dbReference type="Pfam" id="PF05670">
    <property type="entry name" value="NFACT-R_1"/>
    <property type="match status" value="1"/>
</dbReference>
<evidence type="ECO:0000313" key="8">
    <source>
        <dbReference type="Proteomes" id="UP000324907"/>
    </source>
</evidence>
<comment type="similarity">
    <text evidence="1">Belongs to the CCDC25 family.</text>
</comment>
<gene>
    <name evidence="6" type="ORF">FNF27_03079</name>
    <name evidence="5" type="ORF">FNF28_02350</name>
    <name evidence="4" type="ORF">FNF31_01084</name>
</gene>
<feature type="compositionally biased region" description="Basic and acidic residues" evidence="2">
    <location>
        <begin position="146"/>
        <end position="196"/>
    </location>
</feature>
<evidence type="ECO:0000313" key="5">
    <source>
        <dbReference type="EMBL" id="KAA0168803.1"/>
    </source>
</evidence>
<accession>A0A5A8DTT8</accession>
<feature type="compositionally biased region" description="Acidic residues" evidence="2">
    <location>
        <begin position="217"/>
        <end position="227"/>
    </location>
</feature>
<feature type="domain" description="NFACT RNA-binding" evidence="3">
    <location>
        <begin position="1"/>
        <end position="108"/>
    </location>
</feature>
<dbReference type="InterPro" id="IPR039730">
    <property type="entry name" value="Jlp2/Ccd25"/>
</dbReference>
<protein>
    <recommendedName>
        <fullName evidence="3">NFACT RNA-binding domain-containing protein</fullName>
    </recommendedName>
</protein>
<evidence type="ECO:0000313" key="4">
    <source>
        <dbReference type="EMBL" id="KAA0167198.1"/>
    </source>
</evidence>
<evidence type="ECO:0000313" key="9">
    <source>
        <dbReference type="Proteomes" id="UP000325113"/>
    </source>
</evidence>
<dbReference type="Proteomes" id="UP000325113">
    <property type="component" value="Unassembled WGS sequence"/>
</dbReference>
<reference evidence="7 8" key="1">
    <citation type="submission" date="2019-07" db="EMBL/GenBank/DDBJ databases">
        <title>Genomes of Cafeteria roenbergensis.</title>
        <authorList>
            <person name="Fischer M.G."/>
            <person name="Hackl T."/>
            <person name="Roman M."/>
        </authorList>
    </citation>
    <scope>NUCLEOTIDE SEQUENCE [LARGE SCALE GENOMIC DNA]</scope>
    <source>
        <strain evidence="4 9">Cflag</strain>
        <strain evidence="6 7">E4-10P</strain>
        <strain evidence="5 8">RCC970-E3</strain>
    </source>
</reference>
<evidence type="ECO:0000313" key="6">
    <source>
        <dbReference type="EMBL" id="KAA0175379.1"/>
    </source>
</evidence>
<dbReference type="InterPro" id="IPR008532">
    <property type="entry name" value="NFACT_RNA-bd"/>
</dbReference>
<dbReference type="Proteomes" id="UP000324907">
    <property type="component" value="Unassembled WGS sequence"/>
</dbReference>
<proteinExistence type="inferred from homology"/>
<dbReference type="PANTHER" id="PTHR13049">
    <property type="entry name" value="DUF814-RELATED"/>
    <property type="match status" value="1"/>
</dbReference>